<comment type="caution">
    <text evidence="2">The sequence shown here is derived from an EMBL/GenBank/DDBJ whole genome shotgun (WGS) entry which is preliminary data.</text>
</comment>
<sequence>MFEEIYFETLPKTFQEAIYVTRSFGIRCLWIDSLCIIQDSSEDWQRESVTMSDVYSGSLLNIAATSAEDSKQGLFRDRVPAAVGPCKVVIHEKEFGDSIYNCIDARVWMKGVEESPVALRAWIIQEQCNKIHACEALPSGIPSFDPDTRKAGCILNDHIKGIASPMVFWKKTVEAYSRAFLTKESDKLVAISGVGKFLLTLNKNDKYFAGLWRRDMEMQLLWRVRTRSKNQNCYRPKDYRAPSWSWVSIEGSIKFMSPPSDSSTRILATVIDVTIIPSGPDDFGQVRDGTLYIQCIPLKLASLYLVNSSWYIYYGKFGTSLNPAYFDIELSEDIRTSVYTMSIAEDEMLKYQEGILSGLLLTPTGRAKGQFRRLGYFLESKTSKTGCYGFSMAAPVLDRSLYYNIDSTKEGDQQRYFITII</sequence>
<dbReference type="AlphaFoldDB" id="A0A3E2H6M2"/>
<keyword evidence="3" id="KW-1185">Reference proteome</keyword>
<evidence type="ECO:0000313" key="3">
    <source>
        <dbReference type="Proteomes" id="UP000258309"/>
    </source>
</evidence>
<dbReference type="InterPro" id="IPR010730">
    <property type="entry name" value="HET"/>
</dbReference>
<evidence type="ECO:0000313" key="2">
    <source>
        <dbReference type="EMBL" id="RFU28921.1"/>
    </source>
</evidence>
<gene>
    <name evidence="2" type="ORF">B7463_g7420</name>
</gene>
<organism evidence="2 3">
    <name type="scientific">Scytalidium lignicola</name>
    <name type="common">Hyphomycete</name>
    <dbReference type="NCBI Taxonomy" id="5539"/>
    <lineage>
        <taxon>Eukaryota</taxon>
        <taxon>Fungi</taxon>
        <taxon>Dikarya</taxon>
        <taxon>Ascomycota</taxon>
        <taxon>Pezizomycotina</taxon>
        <taxon>Leotiomycetes</taxon>
        <taxon>Leotiomycetes incertae sedis</taxon>
        <taxon>Scytalidium</taxon>
    </lineage>
</organism>
<dbReference type="PANTHER" id="PTHR33112:SF10">
    <property type="entry name" value="TOL"/>
    <property type="match status" value="1"/>
</dbReference>
<dbReference type="OrthoDB" id="5362512at2759"/>
<dbReference type="Proteomes" id="UP000258309">
    <property type="component" value="Unassembled WGS sequence"/>
</dbReference>
<evidence type="ECO:0000259" key="1">
    <source>
        <dbReference type="Pfam" id="PF06985"/>
    </source>
</evidence>
<dbReference type="STRING" id="5539.A0A3E2H6M2"/>
<proteinExistence type="predicted"/>
<dbReference type="OMA" id="CISHEIT"/>
<feature type="non-terminal residue" evidence="2">
    <location>
        <position position="421"/>
    </location>
</feature>
<feature type="domain" description="Heterokaryon incompatibility" evidence="1">
    <location>
        <begin position="8"/>
        <end position="126"/>
    </location>
</feature>
<dbReference type="PANTHER" id="PTHR33112">
    <property type="entry name" value="DOMAIN PROTEIN, PUTATIVE-RELATED"/>
    <property type="match status" value="1"/>
</dbReference>
<accession>A0A3E2H6M2</accession>
<name>A0A3E2H6M2_SCYLI</name>
<protein>
    <recommendedName>
        <fullName evidence="1">Heterokaryon incompatibility domain-containing protein</fullName>
    </recommendedName>
</protein>
<dbReference type="EMBL" id="NCSJ02000146">
    <property type="protein sequence ID" value="RFU28921.1"/>
    <property type="molecule type" value="Genomic_DNA"/>
</dbReference>
<feature type="non-terminal residue" evidence="2">
    <location>
        <position position="1"/>
    </location>
</feature>
<dbReference type="Pfam" id="PF06985">
    <property type="entry name" value="HET"/>
    <property type="match status" value="1"/>
</dbReference>
<reference evidence="2 3" key="1">
    <citation type="submission" date="2018-05" db="EMBL/GenBank/DDBJ databases">
        <title>Draft genome sequence of Scytalidium lignicola DSM 105466, a ubiquitous saprotrophic fungus.</title>
        <authorList>
            <person name="Buettner E."/>
            <person name="Gebauer A.M."/>
            <person name="Hofrichter M."/>
            <person name="Liers C."/>
            <person name="Kellner H."/>
        </authorList>
    </citation>
    <scope>NUCLEOTIDE SEQUENCE [LARGE SCALE GENOMIC DNA]</scope>
    <source>
        <strain evidence="2 3">DSM 105466</strain>
    </source>
</reference>